<dbReference type="SUPFAM" id="SSF52540">
    <property type="entry name" value="P-loop containing nucleoside triphosphate hydrolases"/>
    <property type="match status" value="1"/>
</dbReference>
<dbReference type="InterPro" id="IPR017879">
    <property type="entry name" value="PotA_ATP-bd"/>
</dbReference>
<evidence type="ECO:0000256" key="6">
    <source>
        <dbReference type="ARBA" id="ARBA00023136"/>
    </source>
</evidence>
<dbReference type="PATRIC" id="fig|1304284.3.peg.1998"/>
<dbReference type="SUPFAM" id="SSF50331">
    <property type="entry name" value="MOP-like"/>
    <property type="match status" value="1"/>
</dbReference>
<comment type="subunit">
    <text evidence="7">The complex is composed of two ATP-binding proteins (PotA), two transmembrane proteins (PotB and PotC) and a solute-binding protein (PotD).</text>
</comment>
<comment type="function">
    <text evidence="7">Part of the ABC transporter complex PotABCD involved in spermidine/putrescine import. Responsible for energy coupling to the transport system.</text>
</comment>
<dbReference type="STRING" id="1304284.L21TH_2033"/>
<dbReference type="InterPro" id="IPR003593">
    <property type="entry name" value="AAA+_ATPase"/>
</dbReference>
<reference evidence="9 10" key="1">
    <citation type="journal article" date="2015" name="Geomicrobiol. J.">
        <title>Caldisalinibacter kiritimatiensis gen. nov., sp. nov., a moderately thermohalophilic thiosulfate-reducing bacterium from a hypersaline microbial mat.</title>
        <authorList>
            <person name="Ben Hania W."/>
            <person name="Joseph M."/>
            <person name="Fiebig A."/>
            <person name="Bunk B."/>
            <person name="Klenk H.-P."/>
            <person name="Fardeau M.-L."/>
            <person name="Spring S."/>
        </authorList>
    </citation>
    <scope>NUCLEOTIDE SEQUENCE [LARGE SCALE GENOMIC DNA]</scope>
    <source>
        <strain evidence="9 10">L21-TH-D2</strain>
    </source>
</reference>
<dbReference type="GO" id="GO:0016887">
    <property type="term" value="F:ATP hydrolysis activity"/>
    <property type="evidence" value="ECO:0007669"/>
    <property type="project" value="InterPro"/>
</dbReference>
<evidence type="ECO:0000313" key="10">
    <source>
        <dbReference type="Proteomes" id="UP000013378"/>
    </source>
</evidence>
<dbReference type="PROSITE" id="PS00211">
    <property type="entry name" value="ABC_TRANSPORTER_1"/>
    <property type="match status" value="1"/>
</dbReference>
<proteinExistence type="inferred from homology"/>
<evidence type="ECO:0000256" key="2">
    <source>
        <dbReference type="ARBA" id="ARBA00022475"/>
    </source>
</evidence>
<dbReference type="InterPro" id="IPR003439">
    <property type="entry name" value="ABC_transporter-like_ATP-bd"/>
</dbReference>
<name>R1AS07_9FIRM</name>
<dbReference type="InterPro" id="IPR013611">
    <property type="entry name" value="Transp-assoc_OB_typ2"/>
</dbReference>
<evidence type="ECO:0000256" key="7">
    <source>
        <dbReference type="RuleBase" id="RU364083"/>
    </source>
</evidence>
<comment type="catalytic activity">
    <reaction evidence="7">
        <text>ATP + H2O + polyamine-[polyamine-binding protein]Side 1 = ADP + phosphate + polyamineSide 2 + [polyamine-binding protein]Side 1.</text>
        <dbReference type="EC" id="7.6.2.11"/>
    </reaction>
</comment>
<comment type="caution">
    <text evidence="9">The sequence shown here is derived from an EMBL/GenBank/DDBJ whole genome shotgun (WGS) entry which is preliminary data.</text>
</comment>
<dbReference type="Proteomes" id="UP000013378">
    <property type="component" value="Unassembled WGS sequence"/>
</dbReference>
<evidence type="ECO:0000256" key="1">
    <source>
        <dbReference type="ARBA" id="ARBA00022448"/>
    </source>
</evidence>
<dbReference type="InterPro" id="IPR005893">
    <property type="entry name" value="PotA-like"/>
</dbReference>
<keyword evidence="3 7" id="KW-0547">Nucleotide-binding</keyword>
<evidence type="ECO:0000256" key="4">
    <source>
        <dbReference type="ARBA" id="ARBA00022840"/>
    </source>
</evidence>
<dbReference type="InterPro" id="IPR017871">
    <property type="entry name" value="ABC_transporter-like_CS"/>
</dbReference>
<dbReference type="OrthoDB" id="9802264at2"/>
<dbReference type="RefSeq" id="WP_006315421.1">
    <property type="nucleotide sequence ID" value="NZ_ARZA01000226.1"/>
</dbReference>
<dbReference type="GO" id="GO:0005524">
    <property type="term" value="F:ATP binding"/>
    <property type="evidence" value="ECO:0007669"/>
    <property type="project" value="UniProtKB-KW"/>
</dbReference>
<evidence type="ECO:0000256" key="5">
    <source>
        <dbReference type="ARBA" id="ARBA00022967"/>
    </source>
</evidence>
<dbReference type="InterPro" id="IPR008995">
    <property type="entry name" value="Mo/tungstate-bd_C_term_dom"/>
</dbReference>
<dbReference type="FunFam" id="3.40.50.300:FF:000133">
    <property type="entry name" value="Spermidine/putrescine import ATP-binding protein PotA"/>
    <property type="match status" value="1"/>
</dbReference>
<dbReference type="PANTHER" id="PTHR42781:SF4">
    <property type="entry name" value="SPERMIDINE_PUTRESCINE IMPORT ATP-BINDING PROTEIN POTA"/>
    <property type="match status" value="1"/>
</dbReference>
<dbReference type="Pfam" id="PF08402">
    <property type="entry name" value="TOBE_2"/>
    <property type="match status" value="1"/>
</dbReference>
<keyword evidence="1 7" id="KW-0813">Transport</keyword>
<dbReference type="SMART" id="SM00382">
    <property type="entry name" value="AAA"/>
    <property type="match status" value="1"/>
</dbReference>
<dbReference type="AlphaFoldDB" id="R1AS07"/>
<dbReference type="NCBIfam" id="TIGR01187">
    <property type="entry name" value="potA"/>
    <property type="match status" value="1"/>
</dbReference>
<protein>
    <recommendedName>
        <fullName evidence="7">Spermidine/putrescine import ATP-binding protein PotA</fullName>
        <ecNumber evidence="7">7.6.2.11</ecNumber>
    </recommendedName>
</protein>
<dbReference type="Gene3D" id="2.40.50.140">
    <property type="entry name" value="Nucleic acid-binding proteins"/>
    <property type="match status" value="1"/>
</dbReference>
<keyword evidence="10" id="KW-1185">Reference proteome</keyword>
<dbReference type="Gene3D" id="3.40.50.300">
    <property type="entry name" value="P-loop containing nucleotide triphosphate hydrolases"/>
    <property type="match status" value="1"/>
</dbReference>
<keyword evidence="4 7" id="KW-0067">ATP-binding</keyword>
<dbReference type="InterPro" id="IPR050093">
    <property type="entry name" value="ABC_SmlMolc_Importer"/>
</dbReference>
<comment type="similarity">
    <text evidence="7">Belongs to the ABC transporter superfamily. Spermidine/putrescine importer (TC 3.A.1.11.1) family.</text>
</comment>
<keyword evidence="6 7" id="KW-0472">Membrane</keyword>
<gene>
    <name evidence="7" type="primary">potA</name>
    <name evidence="9" type="ORF">L21TH_2033</name>
</gene>
<dbReference type="PANTHER" id="PTHR42781">
    <property type="entry name" value="SPERMIDINE/PUTRESCINE IMPORT ATP-BINDING PROTEIN POTA"/>
    <property type="match status" value="1"/>
</dbReference>
<dbReference type="Pfam" id="PF00005">
    <property type="entry name" value="ABC_tran"/>
    <property type="match status" value="1"/>
</dbReference>
<keyword evidence="2 7" id="KW-1003">Cell membrane</keyword>
<dbReference type="EMBL" id="ARZA01000226">
    <property type="protein sequence ID" value="EOC99922.1"/>
    <property type="molecule type" value="Genomic_DNA"/>
</dbReference>
<keyword evidence="5 7" id="KW-1278">Translocase</keyword>
<dbReference type="GO" id="GO:0043190">
    <property type="term" value="C:ATP-binding cassette (ABC) transporter complex"/>
    <property type="evidence" value="ECO:0007669"/>
    <property type="project" value="InterPro"/>
</dbReference>
<dbReference type="CDD" id="cd03300">
    <property type="entry name" value="ABC_PotA_N"/>
    <property type="match status" value="1"/>
</dbReference>
<dbReference type="eggNOG" id="COG3842">
    <property type="taxonomic scope" value="Bacteria"/>
</dbReference>
<dbReference type="Gene3D" id="2.40.50.100">
    <property type="match status" value="1"/>
</dbReference>
<dbReference type="InterPro" id="IPR027417">
    <property type="entry name" value="P-loop_NTPase"/>
</dbReference>
<dbReference type="EC" id="7.6.2.11" evidence="7"/>
<sequence length="348" mass="39478">MKNHIIELKGITKWFGETKVLDDINLYVKKNEFLTLLGPSGCGKTTTLRIIGGFEHPTTGEITFEGENIKNVPPHKRQINTVFQKYALFPHMNVFENIAFGLRIKKLSNSEIRKKVKYILKLVNLAGHERRTIDSLSGGQQQRVAIARALVNEPKVLLLDEPLGALDLKLRKEMQFELKNMQKRVGITFIYVTHDQEEALTMSDTVVVMDKGRIQQIGTPEDIYNEPKNAFVANFIGDSNIVDGVMLDDYLVEIEGKKFKCVDGGYGKNEIVDVVIRPEDIKVVDSGHGRLKGNVISVTFKGVYYEMVVKENERTWKIHSTRMYNIGTEVGMEVAPENIHIMKKVSNK</sequence>
<dbReference type="NCBIfam" id="NF043075">
    <property type="entry name" value="MMSYN1_0197"/>
    <property type="match status" value="1"/>
</dbReference>
<organism evidence="9 10">
    <name type="scientific">Caldisalinibacter kiritimatiensis</name>
    <dbReference type="NCBI Taxonomy" id="1304284"/>
    <lineage>
        <taxon>Bacteria</taxon>
        <taxon>Bacillati</taxon>
        <taxon>Bacillota</taxon>
        <taxon>Tissierellia</taxon>
        <taxon>Tissierellales</taxon>
        <taxon>Thermohalobacteraceae</taxon>
        <taxon>Caldisalinibacter</taxon>
    </lineage>
</organism>
<accession>R1AS07</accession>
<dbReference type="PROSITE" id="PS50893">
    <property type="entry name" value="ABC_TRANSPORTER_2"/>
    <property type="match status" value="1"/>
</dbReference>
<feature type="domain" description="ABC transporter" evidence="8">
    <location>
        <begin position="6"/>
        <end position="236"/>
    </location>
</feature>
<dbReference type="InterPro" id="IPR012340">
    <property type="entry name" value="NA-bd_OB-fold"/>
</dbReference>
<evidence type="ECO:0000259" key="8">
    <source>
        <dbReference type="PROSITE" id="PS50893"/>
    </source>
</evidence>
<evidence type="ECO:0000256" key="3">
    <source>
        <dbReference type="ARBA" id="ARBA00022741"/>
    </source>
</evidence>
<dbReference type="GO" id="GO:0015594">
    <property type="term" value="F:ABC-type putrescine transporter activity"/>
    <property type="evidence" value="ECO:0007669"/>
    <property type="project" value="InterPro"/>
</dbReference>
<evidence type="ECO:0000313" key="9">
    <source>
        <dbReference type="EMBL" id="EOC99922.1"/>
    </source>
</evidence>